<dbReference type="EMBL" id="CAQQ02122728">
    <property type="status" value="NOT_ANNOTATED_CDS"/>
    <property type="molecule type" value="Genomic_DNA"/>
</dbReference>
<evidence type="ECO:0000313" key="4">
    <source>
        <dbReference type="Proteomes" id="UP000015102"/>
    </source>
</evidence>
<dbReference type="HOGENOM" id="CLU_2461110_0_0_1"/>
<accession>T1H3G0</accession>
<feature type="region of interest" description="Disordered" evidence="1">
    <location>
        <begin position="1"/>
        <end position="40"/>
    </location>
</feature>
<protein>
    <submittedName>
        <fullName evidence="3">Uncharacterized protein</fullName>
    </submittedName>
</protein>
<name>T1H3G0_MEGSC</name>
<feature type="transmembrane region" description="Helical" evidence="2">
    <location>
        <begin position="46"/>
        <end position="67"/>
    </location>
</feature>
<evidence type="ECO:0000256" key="1">
    <source>
        <dbReference type="SAM" id="MobiDB-lite"/>
    </source>
</evidence>
<evidence type="ECO:0000313" key="3">
    <source>
        <dbReference type="EnsemblMetazoa" id="MESCA010787-PA"/>
    </source>
</evidence>
<dbReference type="STRING" id="36166.T1H3G0"/>
<dbReference type="AlphaFoldDB" id="T1H3G0"/>
<dbReference type="EMBL" id="CAQQ02122729">
    <property type="status" value="NOT_ANNOTATED_CDS"/>
    <property type="molecule type" value="Genomic_DNA"/>
</dbReference>
<proteinExistence type="predicted"/>
<organism evidence="3 4">
    <name type="scientific">Megaselia scalaris</name>
    <name type="common">Humpbacked fly</name>
    <name type="synonym">Phora scalaris</name>
    <dbReference type="NCBI Taxonomy" id="36166"/>
    <lineage>
        <taxon>Eukaryota</taxon>
        <taxon>Metazoa</taxon>
        <taxon>Ecdysozoa</taxon>
        <taxon>Arthropoda</taxon>
        <taxon>Hexapoda</taxon>
        <taxon>Insecta</taxon>
        <taxon>Pterygota</taxon>
        <taxon>Neoptera</taxon>
        <taxon>Endopterygota</taxon>
        <taxon>Diptera</taxon>
        <taxon>Brachycera</taxon>
        <taxon>Muscomorpha</taxon>
        <taxon>Platypezoidea</taxon>
        <taxon>Phoridae</taxon>
        <taxon>Megaseliini</taxon>
        <taxon>Megaselia</taxon>
    </lineage>
</organism>
<sequence length="89" mass="9907">MTTINSPVVSVNITNENGDQISNTHEDNTGNADENDATQESNTKKVFHWIKIGILICVWGLFTGFLMTTNEKVIDRKQIAVPAQTPKDF</sequence>
<dbReference type="Proteomes" id="UP000015102">
    <property type="component" value="Unassembled WGS sequence"/>
</dbReference>
<feature type="compositionally biased region" description="Polar residues" evidence="1">
    <location>
        <begin position="1"/>
        <end position="23"/>
    </location>
</feature>
<keyword evidence="2" id="KW-0812">Transmembrane</keyword>
<reference evidence="3" key="2">
    <citation type="submission" date="2015-06" db="UniProtKB">
        <authorList>
            <consortium name="EnsemblMetazoa"/>
        </authorList>
    </citation>
    <scope>IDENTIFICATION</scope>
</reference>
<dbReference type="EnsemblMetazoa" id="MESCA010787-RA">
    <property type="protein sequence ID" value="MESCA010787-PA"/>
    <property type="gene ID" value="MESCA010787"/>
</dbReference>
<evidence type="ECO:0000256" key="2">
    <source>
        <dbReference type="SAM" id="Phobius"/>
    </source>
</evidence>
<keyword evidence="2" id="KW-0472">Membrane</keyword>
<keyword evidence="4" id="KW-1185">Reference proteome</keyword>
<reference evidence="4" key="1">
    <citation type="submission" date="2013-02" db="EMBL/GenBank/DDBJ databases">
        <authorList>
            <person name="Hughes D."/>
        </authorList>
    </citation>
    <scope>NUCLEOTIDE SEQUENCE</scope>
    <source>
        <strain>Durham</strain>
        <strain evidence="4">NC isolate 2 -- Noor lab</strain>
    </source>
</reference>
<keyword evidence="2" id="KW-1133">Transmembrane helix</keyword>